<comment type="caution">
    <text evidence="1">The sequence shown here is derived from an EMBL/GenBank/DDBJ whole genome shotgun (WGS) entry which is preliminary data.</text>
</comment>
<organism evidence="1 2">
    <name type="scientific">Asanoa iriomotensis</name>
    <dbReference type="NCBI Taxonomy" id="234613"/>
    <lineage>
        <taxon>Bacteria</taxon>
        <taxon>Bacillati</taxon>
        <taxon>Actinomycetota</taxon>
        <taxon>Actinomycetes</taxon>
        <taxon>Micromonosporales</taxon>
        <taxon>Micromonosporaceae</taxon>
        <taxon>Asanoa</taxon>
    </lineage>
</organism>
<dbReference type="EMBL" id="BONC01000049">
    <property type="protein sequence ID" value="GIF59577.1"/>
    <property type="molecule type" value="Genomic_DNA"/>
</dbReference>
<dbReference type="RefSeq" id="WP_203706401.1">
    <property type="nucleotide sequence ID" value="NZ_BAAALU010000004.1"/>
</dbReference>
<evidence type="ECO:0000313" key="2">
    <source>
        <dbReference type="Proteomes" id="UP000624325"/>
    </source>
</evidence>
<sequence>MAYSKDGRWVAATYEKPVDNDASDAYPQTVVIDLQHGSVVRHPHTVLSPRGDESWIPSTAVSCALRSDAYGTRMQSIDLEIGERTPLLDASMQPVARLGHRFVIQHLPAHMTGDQLHLETVTNQGTDRQPLWAVTDPATLLSVDRAVPGVRRRITG</sequence>
<dbReference type="Proteomes" id="UP000624325">
    <property type="component" value="Unassembled WGS sequence"/>
</dbReference>
<protein>
    <recommendedName>
        <fullName evidence="3">Xaa-Pro dipeptidyl-peptidase C-terminal domain-containing protein</fullName>
    </recommendedName>
</protein>
<accession>A0ABQ4C9X8</accession>
<gene>
    <name evidence="1" type="ORF">Air01nite_56720</name>
</gene>
<evidence type="ECO:0000313" key="1">
    <source>
        <dbReference type="EMBL" id="GIF59577.1"/>
    </source>
</evidence>
<proteinExistence type="predicted"/>
<name>A0ABQ4C9X8_9ACTN</name>
<evidence type="ECO:0008006" key="3">
    <source>
        <dbReference type="Google" id="ProtNLM"/>
    </source>
</evidence>
<reference evidence="1 2" key="1">
    <citation type="submission" date="2021-01" db="EMBL/GenBank/DDBJ databases">
        <title>Whole genome shotgun sequence of Asanoa iriomotensis NBRC 100142.</title>
        <authorList>
            <person name="Komaki H."/>
            <person name="Tamura T."/>
        </authorList>
    </citation>
    <scope>NUCLEOTIDE SEQUENCE [LARGE SCALE GENOMIC DNA]</scope>
    <source>
        <strain evidence="1 2">NBRC 100142</strain>
    </source>
</reference>
<keyword evidence="2" id="KW-1185">Reference proteome</keyword>